<organism evidence="3 4">
    <name type="scientific">Paracoccus alcaliphilus</name>
    <dbReference type="NCBI Taxonomy" id="34002"/>
    <lineage>
        <taxon>Bacteria</taxon>
        <taxon>Pseudomonadati</taxon>
        <taxon>Pseudomonadota</taxon>
        <taxon>Alphaproteobacteria</taxon>
        <taxon>Rhodobacterales</taxon>
        <taxon>Paracoccaceae</taxon>
        <taxon>Paracoccus</taxon>
    </lineage>
</organism>
<keyword evidence="4" id="KW-1185">Reference proteome</keyword>
<gene>
    <name evidence="3" type="ORF">SAMN04489859_102951</name>
</gene>
<protein>
    <submittedName>
        <fullName evidence="3">Nucleotide-binding universal stress protein, UspA family</fullName>
    </submittedName>
</protein>
<dbReference type="RefSeq" id="WP_090615106.1">
    <property type="nucleotide sequence ID" value="NZ_CP067125.1"/>
</dbReference>
<dbReference type="STRING" id="34002.SAMN04489859_102951"/>
<feature type="domain" description="UspA" evidence="2">
    <location>
        <begin position="5"/>
        <end position="145"/>
    </location>
</feature>
<dbReference type="Proteomes" id="UP000199054">
    <property type="component" value="Unassembled WGS sequence"/>
</dbReference>
<evidence type="ECO:0000259" key="2">
    <source>
        <dbReference type="Pfam" id="PF00582"/>
    </source>
</evidence>
<name>A0A1H8LCN7_9RHOB</name>
<dbReference type="Pfam" id="PF00582">
    <property type="entry name" value="Usp"/>
    <property type="match status" value="2"/>
</dbReference>
<dbReference type="AlphaFoldDB" id="A0A1H8LCN7"/>
<dbReference type="Gene3D" id="3.40.50.12370">
    <property type="match status" value="1"/>
</dbReference>
<evidence type="ECO:0000313" key="4">
    <source>
        <dbReference type="Proteomes" id="UP000199054"/>
    </source>
</evidence>
<dbReference type="SUPFAM" id="SSF52402">
    <property type="entry name" value="Adenine nucleotide alpha hydrolases-like"/>
    <property type="match status" value="2"/>
</dbReference>
<reference evidence="3 4" key="1">
    <citation type="submission" date="2016-10" db="EMBL/GenBank/DDBJ databases">
        <authorList>
            <person name="de Groot N.N."/>
        </authorList>
    </citation>
    <scope>NUCLEOTIDE SEQUENCE [LARGE SCALE GENOMIC DNA]</scope>
    <source>
        <strain evidence="3 4">DSM 8512</strain>
    </source>
</reference>
<evidence type="ECO:0000256" key="1">
    <source>
        <dbReference type="ARBA" id="ARBA00008791"/>
    </source>
</evidence>
<comment type="similarity">
    <text evidence="1">Belongs to the universal stress protein A family.</text>
</comment>
<proteinExistence type="inferred from homology"/>
<evidence type="ECO:0000313" key="3">
    <source>
        <dbReference type="EMBL" id="SEO02922.1"/>
    </source>
</evidence>
<dbReference type="PANTHER" id="PTHR46268">
    <property type="entry name" value="STRESS RESPONSE PROTEIN NHAX"/>
    <property type="match status" value="1"/>
</dbReference>
<dbReference type="PANTHER" id="PTHR46268:SF15">
    <property type="entry name" value="UNIVERSAL STRESS PROTEIN HP_0031"/>
    <property type="match status" value="1"/>
</dbReference>
<dbReference type="OrthoDB" id="9804721at2"/>
<feature type="domain" description="UspA" evidence="2">
    <location>
        <begin position="212"/>
        <end position="279"/>
    </location>
</feature>
<dbReference type="EMBL" id="FODE01000029">
    <property type="protein sequence ID" value="SEO02922.1"/>
    <property type="molecule type" value="Genomic_DNA"/>
</dbReference>
<dbReference type="CDD" id="cd00293">
    <property type="entry name" value="USP-like"/>
    <property type="match status" value="1"/>
</dbReference>
<sequence length="280" mass="30534">MLPEWRDIAVFLDASPRGDRIGQRAAQLARRGKAHLIGIHAVPRELHPSDGYARGPAIKGMLDSRRQAEEEKAATAGRHFAQLTLDHAISSEFRVVWHGGSTDAAVLRSLHSDLIVSAHPRLEGLPAAWSGEKLLLDTGTPVLLVPDAWTGETIGNRVVIAWNRSREARRAVNDAMPFICAASQVTILIVDRVGYDDATEANPGANLFDHLTRHGARVDIADISSDRTPIAHVITDEAIRRGADLLVLGAYSRPRTQELIFGGTTRTLLSDPPIPFLISR</sequence>
<dbReference type="InterPro" id="IPR006016">
    <property type="entry name" value="UspA"/>
</dbReference>
<accession>A0A1H8LCN7</accession>